<evidence type="ECO:0000313" key="2">
    <source>
        <dbReference type="Proteomes" id="UP001231109"/>
    </source>
</evidence>
<dbReference type="Proteomes" id="UP001231109">
    <property type="component" value="Unassembled WGS sequence"/>
</dbReference>
<dbReference type="EMBL" id="JAPJDZ010000015">
    <property type="protein sequence ID" value="MDP5135888.1"/>
    <property type="molecule type" value="Genomic_DNA"/>
</dbReference>
<keyword evidence="2" id="KW-1185">Reference proteome</keyword>
<protein>
    <recommendedName>
        <fullName evidence="3">HDOD domain-containing protein</fullName>
    </recommendedName>
</protein>
<evidence type="ECO:0000313" key="1">
    <source>
        <dbReference type="EMBL" id="MDP5135888.1"/>
    </source>
</evidence>
<gene>
    <name evidence="1" type="ORF">ORJ04_08005</name>
</gene>
<comment type="caution">
    <text evidence="1">The sequence shown here is derived from an EMBL/GenBank/DDBJ whole genome shotgun (WGS) entry which is preliminary data.</text>
</comment>
<organism evidence="1 2">
    <name type="scientific">Rheinheimera baltica</name>
    <dbReference type="NCBI Taxonomy" id="67576"/>
    <lineage>
        <taxon>Bacteria</taxon>
        <taxon>Pseudomonadati</taxon>
        <taxon>Pseudomonadota</taxon>
        <taxon>Gammaproteobacteria</taxon>
        <taxon>Chromatiales</taxon>
        <taxon>Chromatiaceae</taxon>
        <taxon>Rheinheimera</taxon>
    </lineage>
</organism>
<accession>A0ABT9HY59</accession>
<sequence length="463" mass="52037">MPINDPAWQHYLSALERGSATLASNDDTVKLSSLSHQLSAQRLALPAASVTLWQQPIPLPSTVLQLELLLLLCQHYRWPDDSIQLVLQAGFCSVLATTMPQVRQWPKLQRYPALAAARLLQGANNSTALHRVLAGCYPTERNIAPWQQQPLSLLLTEVEYLTRPNLLPSLLLQHIGQRISQTKSEYEISLLRHILTMFCHSQTPLSVNTDRSDLITNSRFRQLYQANTGQLVEYLSQSSELAAPLLALASQLNRQQQQIHDIRLALNLIGRTQVPYVLAESELHSSMAQLHHPKHALLHQFSACLGHTINKLLPGRARSRALALCLCAPLWLEPHSYNNGLLQRCTQGVRPALDFSCYNNSSTLSFLLALLDHYHLNEWIEPVRLWLQSLQQNIPTAGDINVLTLQLAWHSNLVLFANLNAQPLIRCLQHAKQKNISDTGSPANWLMQLATDSQCYFPLALTL</sequence>
<proteinExistence type="predicted"/>
<name>A0ABT9HY59_9GAMM</name>
<dbReference type="RefSeq" id="WP_305975064.1">
    <property type="nucleotide sequence ID" value="NZ_JAPJDZ010000015.1"/>
</dbReference>
<evidence type="ECO:0008006" key="3">
    <source>
        <dbReference type="Google" id="ProtNLM"/>
    </source>
</evidence>
<reference evidence="1 2" key="1">
    <citation type="submission" date="2022-11" db="EMBL/GenBank/DDBJ databases">
        <title>Viruses from the air-sea interface of a natural surface slick.</title>
        <authorList>
            <person name="Rahlff J."/>
            <person name="Holmfeldt K."/>
        </authorList>
    </citation>
    <scope>NUCLEOTIDE SEQUENCE [LARGE SCALE GENOMIC DNA]</scope>
    <source>
        <strain evidence="1 2">SMS4</strain>
    </source>
</reference>